<keyword evidence="3" id="KW-1185">Reference proteome</keyword>
<keyword evidence="1" id="KW-1133">Transmembrane helix</keyword>
<dbReference type="Proteomes" id="UP000008963">
    <property type="component" value="Chromosome"/>
</dbReference>
<sequence length="169" mass="19864">MSKKTYLIPSFSRVIPSKQTRKLANQATLGRSLEDFDNYGDWFFYGHVDPVQRYLHLFGMLTGTLLYLHSIITLINQQWLILVIELILATFLFYGTGVLSHIIYDKGASKSDPKFWSVTFKVVVYINLLTLVGRFDKVFREYVEKYPFTREDYQLIEVDKLGIWKTIFK</sequence>
<keyword evidence="1" id="KW-0812">Transmembrane</keyword>
<keyword evidence="1" id="KW-0472">Membrane</keyword>
<feature type="transmembrane region" description="Helical" evidence="1">
    <location>
        <begin position="115"/>
        <end position="135"/>
    </location>
</feature>
<evidence type="ECO:0000313" key="3">
    <source>
        <dbReference type="Proteomes" id="UP000008963"/>
    </source>
</evidence>
<dbReference type="EMBL" id="FQ312005">
    <property type="protein sequence ID" value="CBW25835.1"/>
    <property type="molecule type" value="Genomic_DNA"/>
</dbReference>
<organism evidence="2 3">
    <name type="scientific">Halobacteriovorax marinus (strain ATCC BAA-682 / DSM 15412 / SJ)</name>
    <name type="common">Bacteriovorax marinus</name>
    <dbReference type="NCBI Taxonomy" id="862908"/>
    <lineage>
        <taxon>Bacteria</taxon>
        <taxon>Pseudomonadati</taxon>
        <taxon>Bdellovibrionota</taxon>
        <taxon>Bacteriovoracia</taxon>
        <taxon>Bacteriovoracales</taxon>
        <taxon>Halobacteriovoraceae</taxon>
        <taxon>Halobacteriovorax</taxon>
    </lineage>
</organism>
<accession>E1WXM9</accession>
<protein>
    <submittedName>
        <fullName evidence="2">Membrane protein</fullName>
    </submittedName>
</protein>
<gene>
    <name evidence="2" type="ordered locus">BMS_0948</name>
</gene>
<dbReference type="OrthoDB" id="10016713at2"/>
<dbReference type="HOGENOM" id="CLU_1576308_0_0_7"/>
<name>E1WXM9_HALMS</name>
<dbReference type="AlphaFoldDB" id="E1WXM9"/>
<proteinExistence type="predicted"/>
<evidence type="ECO:0000313" key="2">
    <source>
        <dbReference type="EMBL" id="CBW25835.1"/>
    </source>
</evidence>
<dbReference type="KEGG" id="bmx:BMS_0948"/>
<feature type="transmembrane region" description="Helical" evidence="1">
    <location>
        <begin position="79"/>
        <end position="103"/>
    </location>
</feature>
<reference evidence="3" key="1">
    <citation type="journal article" date="2013" name="ISME J.">
        <title>A small predatory core genome in the divergent marine Bacteriovorax marinus SJ and the terrestrial Bdellovibrio bacteriovorus.</title>
        <authorList>
            <person name="Crossman L.C."/>
            <person name="Chen H."/>
            <person name="Cerdeno-Tarraga A.M."/>
            <person name="Brooks K."/>
            <person name="Quail M.A."/>
            <person name="Pineiro S.A."/>
            <person name="Hobley L."/>
            <person name="Sockett R.E."/>
            <person name="Bentley S.D."/>
            <person name="Parkhill J."/>
            <person name="Williams H.N."/>
            <person name="Stine O.C."/>
        </authorList>
    </citation>
    <scope>NUCLEOTIDE SEQUENCE [LARGE SCALE GENOMIC DNA]</scope>
    <source>
        <strain evidence="3">ATCC BAA-682 / DSM 15412 / SJ</strain>
    </source>
</reference>
<dbReference type="PATRIC" id="fig|862908.3.peg.902"/>
<dbReference type="STRING" id="862908.BMS_0948"/>
<evidence type="ECO:0000256" key="1">
    <source>
        <dbReference type="SAM" id="Phobius"/>
    </source>
</evidence>
<feature type="transmembrane region" description="Helical" evidence="1">
    <location>
        <begin position="54"/>
        <end position="72"/>
    </location>
</feature>
<dbReference type="RefSeq" id="WP_014243620.1">
    <property type="nucleotide sequence ID" value="NC_016620.1"/>
</dbReference>